<keyword evidence="2" id="KW-1185">Reference proteome</keyword>
<accession>A0A7X0NXI6</accession>
<protein>
    <recommendedName>
        <fullName evidence="3">Twin-arginine translocation pathway signal</fullName>
    </recommendedName>
</protein>
<evidence type="ECO:0000313" key="2">
    <source>
        <dbReference type="Proteomes" id="UP000565579"/>
    </source>
</evidence>
<dbReference type="AlphaFoldDB" id="A0A7X0NXI6"/>
<dbReference type="EMBL" id="JACHMI010000001">
    <property type="protein sequence ID" value="MBB6551196.1"/>
    <property type="molecule type" value="Genomic_DNA"/>
</dbReference>
<dbReference type="RefSeq" id="WP_221525044.1">
    <property type="nucleotide sequence ID" value="NZ_BAAAXY010000010.1"/>
</dbReference>
<reference evidence="1 2" key="1">
    <citation type="submission" date="2020-08" db="EMBL/GenBank/DDBJ databases">
        <title>Sequencing the genomes of 1000 actinobacteria strains.</title>
        <authorList>
            <person name="Klenk H.-P."/>
        </authorList>
    </citation>
    <scope>NUCLEOTIDE SEQUENCE [LARGE SCALE GENOMIC DNA]</scope>
    <source>
        <strain evidence="1 2">DSM 43768</strain>
    </source>
</reference>
<evidence type="ECO:0000313" key="1">
    <source>
        <dbReference type="EMBL" id="MBB6551196.1"/>
    </source>
</evidence>
<dbReference type="Proteomes" id="UP000565579">
    <property type="component" value="Unassembled WGS sequence"/>
</dbReference>
<comment type="caution">
    <text evidence="1">The sequence shown here is derived from an EMBL/GenBank/DDBJ whole genome shotgun (WGS) entry which is preliminary data.</text>
</comment>
<name>A0A7X0NXI6_9ACTN</name>
<evidence type="ECO:0008006" key="3">
    <source>
        <dbReference type="Google" id="ProtNLM"/>
    </source>
</evidence>
<sequence>MPERISLSRQIQAALPLVQMRQHGCELYIQERQVRLRYRHGRPFSTRLTEVALKLAVIVLRILTICKVGPERGAGLATGPFLRTAFRTRQAIDGIAALYVEQDLAPPALNSAMLCRWEHGTIAVGPEYAALLCTLYGTTADKLGLPKKRTSVMHPQPGAGSGYRASHWRHAMTDDQSAALTAVRESVQLAMETDGPAGGPATRDAFDAAVHYYALRYSSFPPAMLAAEVHRTRTLVTQMLRRPQSDADRAELRRLAGWLSALVGNTAFHVADYAAAQIHFATAARLGATVDDHHLICWTLGAHAMTAYTQDRFQAALDLAGEAFEYATTPLRRAQIIAWGQLRATAALGPSRRSDAAALAGRAQDEMAADPHGDMPGRFGFDTAELLLHLGEAALLVGDHAQALAHARASQDHIPHGRPGWAAAVLLEARGEAARRRWADAAALAGAVLDTIPAQSLRETARVRLRTLDRELTAAGDPGVEARALHDRIAELPALTGISQTSDEPNGLA</sequence>
<organism evidence="1 2">
    <name type="scientific">Nonomuraea rubra</name>
    <dbReference type="NCBI Taxonomy" id="46180"/>
    <lineage>
        <taxon>Bacteria</taxon>
        <taxon>Bacillati</taxon>
        <taxon>Actinomycetota</taxon>
        <taxon>Actinomycetes</taxon>
        <taxon>Streptosporangiales</taxon>
        <taxon>Streptosporangiaceae</taxon>
        <taxon>Nonomuraea</taxon>
    </lineage>
</organism>
<gene>
    <name evidence="1" type="ORF">HD593_005991</name>
</gene>
<proteinExistence type="predicted"/>